<sequence>MYRVNNSLTDFHYRFHRARPLRVRNSNGCMLLTDKQYKISKYSLGYLRKPTEITLDNPYDEYEDFEDIIMPEIIKIAAQMYLENKKDERYKTITQEVNTQE</sequence>
<evidence type="ECO:0000313" key="1">
    <source>
        <dbReference type="EMBL" id="DAD95163.1"/>
    </source>
</evidence>
<dbReference type="EMBL" id="BK015191">
    <property type="protein sequence ID" value="DAD95163.1"/>
    <property type="molecule type" value="Genomic_DNA"/>
</dbReference>
<accession>A0A8S5NM56</accession>
<protein>
    <submittedName>
        <fullName evidence="1">Uncharacterized protein</fullName>
    </submittedName>
</protein>
<proteinExistence type="predicted"/>
<reference evidence="1" key="1">
    <citation type="journal article" date="2021" name="Proc. Natl. Acad. Sci. U.S.A.">
        <title>A Catalog of Tens of Thousands of Viruses from Human Metagenomes Reveals Hidden Associations with Chronic Diseases.</title>
        <authorList>
            <person name="Tisza M.J."/>
            <person name="Buck C.B."/>
        </authorList>
    </citation>
    <scope>NUCLEOTIDE SEQUENCE</scope>
    <source>
        <strain evidence="1">CtsNK10</strain>
    </source>
</reference>
<name>A0A8S5NM56_9CAUD</name>
<organism evidence="1">
    <name type="scientific">Podoviridae sp. ctsNK10</name>
    <dbReference type="NCBI Taxonomy" id="2826582"/>
    <lineage>
        <taxon>Viruses</taxon>
        <taxon>Duplodnaviria</taxon>
        <taxon>Heunggongvirae</taxon>
        <taxon>Uroviricota</taxon>
        <taxon>Caudoviricetes</taxon>
    </lineage>
</organism>